<evidence type="ECO:0000313" key="16">
    <source>
        <dbReference type="Proteomes" id="UP001642484"/>
    </source>
</evidence>
<dbReference type="PANTHER" id="PTHR11006">
    <property type="entry name" value="PROTEIN ARGININE N-METHYLTRANSFERASE"/>
    <property type="match status" value="1"/>
</dbReference>
<keyword evidence="6 13" id="KW-0808">Transferase</keyword>
<dbReference type="EMBL" id="CAXAMN010026206">
    <property type="protein sequence ID" value="CAK9101298.1"/>
    <property type="molecule type" value="Genomic_DNA"/>
</dbReference>
<evidence type="ECO:0000259" key="14">
    <source>
        <dbReference type="Pfam" id="PF22528"/>
    </source>
</evidence>
<dbReference type="Proteomes" id="UP001642484">
    <property type="component" value="Unassembled WGS sequence"/>
</dbReference>
<evidence type="ECO:0000256" key="3">
    <source>
        <dbReference type="ARBA" id="ARBA00011925"/>
    </source>
</evidence>
<dbReference type="EC" id="2.1.1.319" evidence="3"/>
<evidence type="ECO:0000256" key="12">
    <source>
        <dbReference type="ARBA" id="ARBA00049086"/>
    </source>
</evidence>
<dbReference type="PANTHER" id="PTHR11006:SF10">
    <property type="entry name" value="HISTONE-ARGININE METHYLTRANSFERASE CARMER-RELATED"/>
    <property type="match status" value="1"/>
</dbReference>
<evidence type="ECO:0000256" key="13">
    <source>
        <dbReference type="PROSITE-ProRule" id="PRU01015"/>
    </source>
</evidence>
<keyword evidence="16" id="KW-1185">Reference proteome</keyword>
<dbReference type="InterPro" id="IPR025799">
    <property type="entry name" value="Arg_MeTrfase"/>
</dbReference>
<feature type="domain" description="Protein arginine N-methyltransferase" evidence="14">
    <location>
        <begin position="454"/>
        <end position="618"/>
    </location>
</feature>
<evidence type="ECO:0000256" key="10">
    <source>
        <dbReference type="ARBA" id="ARBA00023163"/>
    </source>
</evidence>
<dbReference type="Gene3D" id="3.40.50.150">
    <property type="entry name" value="Vaccinia Virus protein VP39"/>
    <property type="match status" value="1"/>
</dbReference>
<evidence type="ECO:0000256" key="4">
    <source>
        <dbReference type="ARBA" id="ARBA00022490"/>
    </source>
</evidence>
<keyword evidence="4" id="KW-0963">Cytoplasm</keyword>
<dbReference type="Gene3D" id="2.70.160.11">
    <property type="entry name" value="Hnrnp arginine n-methyltransferase1"/>
    <property type="match status" value="1"/>
</dbReference>
<comment type="catalytic activity">
    <reaction evidence="12">
        <text>L-arginyl-[protein] + 2 S-adenosyl-L-methionine = N(omega),N(omega)-dimethyl-L-arginyl-[protein] + 2 S-adenosyl-L-homocysteine + 2 H(+)</text>
        <dbReference type="Rhea" id="RHEA:48096"/>
        <dbReference type="Rhea" id="RHEA-COMP:10532"/>
        <dbReference type="Rhea" id="RHEA-COMP:11991"/>
        <dbReference type="ChEBI" id="CHEBI:15378"/>
        <dbReference type="ChEBI" id="CHEBI:29965"/>
        <dbReference type="ChEBI" id="CHEBI:57856"/>
        <dbReference type="ChEBI" id="CHEBI:59789"/>
        <dbReference type="ChEBI" id="CHEBI:61897"/>
        <dbReference type="EC" id="2.1.1.319"/>
    </reaction>
</comment>
<keyword evidence="11" id="KW-0539">Nucleus</keyword>
<name>A0ABP0RKZ1_9DINO</name>
<dbReference type="SUPFAM" id="SSF53335">
    <property type="entry name" value="S-adenosyl-L-methionine-dependent methyltransferases"/>
    <property type="match status" value="1"/>
</dbReference>
<comment type="subcellular location">
    <subcellularLocation>
        <location evidence="2">Cytoplasm</location>
    </subcellularLocation>
    <subcellularLocation>
        <location evidence="1">Nucleus</location>
    </subcellularLocation>
</comment>
<dbReference type="InterPro" id="IPR055135">
    <property type="entry name" value="PRMT_dom"/>
</dbReference>
<protein>
    <recommendedName>
        <fullName evidence="3">type I protein arginine methyltransferase</fullName>
        <ecNumber evidence="3">2.1.1.319</ecNumber>
    </recommendedName>
</protein>
<dbReference type="Pfam" id="PF22528">
    <property type="entry name" value="PRMT_C"/>
    <property type="match status" value="1"/>
</dbReference>
<evidence type="ECO:0000256" key="8">
    <source>
        <dbReference type="ARBA" id="ARBA00022853"/>
    </source>
</evidence>
<evidence type="ECO:0000313" key="15">
    <source>
        <dbReference type="EMBL" id="CAK9101298.1"/>
    </source>
</evidence>
<evidence type="ECO:0000256" key="9">
    <source>
        <dbReference type="ARBA" id="ARBA00023015"/>
    </source>
</evidence>
<dbReference type="PROSITE" id="PS51678">
    <property type="entry name" value="SAM_MT_PRMT"/>
    <property type="match status" value="1"/>
</dbReference>
<evidence type="ECO:0000256" key="6">
    <source>
        <dbReference type="ARBA" id="ARBA00022679"/>
    </source>
</evidence>
<evidence type="ECO:0000256" key="11">
    <source>
        <dbReference type="ARBA" id="ARBA00023242"/>
    </source>
</evidence>
<keyword evidence="10" id="KW-0804">Transcription</keyword>
<keyword evidence="5 13" id="KW-0489">Methyltransferase</keyword>
<dbReference type="CDD" id="cd02440">
    <property type="entry name" value="AdoMet_MTases"/>
    <property type="match status" value="1"/>
</dbReference>
<dbReference type="InterPro" id="IPR029063">
    <property type="entry name" value="SAM-dependent_MTases_sf"/>
</dbReference>
<keyword evidence="8" id="KW-0156">Chromatin regulator</keyword>
<proteinExistence type="predicted"/>
<evidence type="ECO:0000256" key="1">
    <source>
        <dbReference type="ARBA" id="ARBA00004123"/>
    </source>
</evidence>
<evidence type="ECO:0000256" key="7">
    <source>
        <dbReference type="ARBA" id="ARBA00022691"/>
    </source>
</evidence>
<organism evidence="15 16">
    <name type="scientific">Durusdinium trenchii</name>
    <dbReference type="NCBI Taxonomy" id="1381693"/>
    <lineage>
        <taxon>Eukaryota</taxon>
        <taxon>Sar</taxon>
        <taxon>Alveolata</taxon>
        <taxon>Dinophyceae</taxon>
        <taxon>Suessiales</taxon>
        <taxon>Symbiodiniaceae</taxon>
        <taxon>Durusdinium</taxon>
    </lineage>
</organism>
<sequence length="718" mass="78795">MGNGESRVNLVGGEKGNALILGQSQCGRSLLITKPDKDVCGVHRQECQWRWKLEVWKKTSEDKALQVVIRHDWHPQKTLDSNLKLTEDPWTSHHHWDVIQVDKEFISPLQFRNAATGKYLALQNGKPCLSTEPRCIQLLPAGTAPSPGQTVAWGVGVPLAIFVVAGAGLVAGAGVAGAEALACLPLGLGAYTVGTVAGVATFAGELVALVKYTSENHGKAAKNWRLVLGQQSLPLSEIRKASAMGPHFLVLDLEKQGHVGLRCEDELGLKQFTAELLRRKADYERFEQYDQSSVQSYFQYYAKLSNQQNMLQDGVRTSTYNRAIVENPDDFAGKSAMDLGAGSGILSFFCGAGAEKVYAVEVGHSAGATVWPMASSMGEVVRLLADANAFLTKKIQVISRPVETITPSELDGKVDVLVSEPIGTFLFNERMIESYLCARDRFLKPGGKMFPNAGTLCVAPFSDSLLHWEQANKNGFWKNTNFYGIDLSAAVQRCTKEHFRQPIVDYINPECLVSKHIETRFDFMTISVESLQKIEIPFDFEISQPCLVHGLAGWFDAHFEGSNQTVILSTAPWCSGTHWYQIRFLLEVPLAVNAGQHVEGTLKMEANNLQSYYLSIFMRIKGTDISSSAPCIDLKDPEYRFYTSANSYCPPGTAQAGAQQAATPQQYQQAHFAQTQNILPGQAFGAPQSPWVEATAVWGGGPQRPETGQPMVNGFGHR</sequence>
<accession>A0ABP0RKZ1</accession>
<evidence type="ECO:0000256" key="2">
    <source>
        <dbReference type="ARBA" id="ARBA00004496"/>
    </source>
</evidence>
<comment type="caution">
    <text evidence="15">The sequence shown here is derived from an EMBL/GenBank/DDBJ whole genome shotgun (WGS) entry which is preliminary data.</text>
</comment>
<keyword evidence="7 13" id="KW-0949">S-adenosyl-L-methionine</keyword>
<gene>
    <name evidence="15" type="ORF">CCMP2556_LOCUS47769</name>
</gene>
<keyword evidence="9" id="KW-0805">Transcription regulation</keyword>
<reference evidence="15 16" key="1">
    <citation type="submission" date="2024-02" db="EMBL/GenBank/DDBJ databases">
        <authorList>
            <person name="Chen Y."/>
            <person name="Shah S."/>
            <person name="Dougan E. K."/>
            <person name="Thang M."/>
            <person name="Chan C."/>
        </authorList>
    </citation>
    <scope>NUCLEOTIDE SEQUENCE [LARGE SCALE GENOMIC DNA]</scope>
</reference>
<evidence type="ECO:0000256" key="5">
    <source>
        <dbReference type="ARBA" id="ARBA00022603"/>
    </source>
</evidence>